<dbReference type="Gene3D" id="3.40.50.620">
    <property type="entry name" value="HUPs"/>
    <property type="match status" value="1"/>
</dbReference>
<dbReference type="NCBIfam" id="TIGR02432">
    <property type="entry name" value="lysidine_TilS_N"/>
    <property type="match status" value="1"/>
</dbReference>
<keyword evidence="4 8" id="KW-0819">tRNA processing</keyword>
<evidence type="ECO:0000256" key="5">
    <source>
        <dbReference type="ARBA" id="ARBA00022741"/>
    </source>
</evidence>
<dbReference type="Pfam" id="PF01171">
    <property type="entry name" value="ATP_bind_3"/>
    <property type="match status" value="1"/>
</dbReference>
<evidence type="ECO:0000256" key="4">
    <source>
        <dbReference type="ARBA" id="ARBA00022694"/>
    </source>
</evidence>
<comment type="function">
    <text evidence="8">Ligates lysine onto the cytidine present at position 34 of the AUA codon-specific tRNA(Ile) that contains the anticodon CAU, in an ATP-dependent manner. Cytidine is converted to lysidine, thus changing the amino acid specificity of the tRNA from methionine to isoleucine.</text>
</comment>
<comment type="domain">
    <text evidence="8">The N-terminal region contains the highly conserved SGGXDS motif, predicted to be a P-loop motif involved in ATP binding.</text>
</comment>
<dbReference type="Pfam" id="PF11734">
    <property type="entry name" value="TilS_C"/>
    <property type="match status" value="1"/>
</dbReference>
<keyword evidence="11" id="KW-1185">Reference proteome</keyword>
<dbReference type="HAMAP" id="MF_01161">
    <property type="entry name" value="tRNA_Ile_lys_synt"/>
    <property type="match status" value="1"/>
</dbReference>
<dbReference type="SUPFAM" id="SSF56037">
    <property type="entry name" value="PheT/TilS domain"/>
    <property type="match status" value="1"/>
</dbReference>
<dbReference type="GO" id="GO:0005524">
    <property type="term" value="F:ATP binding"/>
    <property type="evidence" value="ECO:0007669"/>
    <property type="project" value="UniProtKB-UniRule"/>
</dbReference>
<keyword evidence="3 8" id="KW-0436">Ligase</keyword>
<dbReference type="SUPFAM" id="SSF52402">
    <property type="entry name" value="Adenine nucleotide alpha hydrolases-like"/>
    <property type="match status" value="1"/>
</dbReference>
<gene>
    <name evidence="8" type="primary">tilS</name>
    <name evidence="10" type="ORF">SAMN05660413_03054</name>
</gene>
<dbReference type="PANTHER" id="PTHR43033">
    <property type="entry name" value="TRNA(ILE)-LYSIDINE SYNTHASE-RELATED"/>
    <property type="match status" value="1"/>
</dbReference>
<dbReference type="RefSeq" id="WP_093411210.1">
    <property type="nucleotide sequence ID" value="NZ_FOVL01000025.1"/>
</dbReference>
<evidence type="ECO:0000256" key="6">
    <source>
        <dbReference type="ARBA" id="ARBA00022840"/>
    </source>
</evidence>
<accession>A0A1I5CWS4</accession>
<protein>
    <recommendedName>
        <fullName evidence="8">tRNA(Ile)-lysidine synthase</fullName>
        <ecNumber evidence="8">6.3.4.19</ecNumber>
    </recommendedName>
    <alternativeName>
        <fullName evidence="8">tRNA(Ile)-2-lysyl-cytidine synthase</fullName>
    </alternativeName>
    <alternativeName>
        <fullName evidence="8">tRNA(Ile)-lysidine synthetase</fullName>
    </alternativeName>
</protein>
<dbReference type="GO" id="GO:0032267">
    <property type="term" value="F:tRNA(Ile)-lysidine synthase activity"/>
    <property type="evidence" value="ECO:0007669"/>
    <property type="project" value="UniProtKB-EC"/>
</dbReference>
<dbReference type="CDD" id="cd01992">
    <property type="entry name" value="TilS_N"/>
    <property type="match status" value="1"/>
</dbReference>
<evidence type="ECO:0000256" key="8">
    <source>
        <dbReference type="HAMAP-Rule" id="MF_01161"/>
    </source>
</evidence>
<feature type="binding site" evidence="8">
    <location>
        <begin position="26"/>
        <end position="31"/>
    </location>
    <ligand>
        <name>ATP</name>
        <dbReference type="ChEBI" id="CHEBI:30616"/>
    </ligand>
</feature>
<evidence type="ECO:0000313" key="10">
    <source>
        <dbReference type="EMBL" id="SFN91367.1"/>
    </source>
</evidence>
<dbReference type="SMART" id="SM00977">
    <property type="entry name" value="TilS_C"/>
    <property type="match status" value="1"/>
</dbReference>
<evidence type="ECO:0000256" key="1">
    <source>
        <dbReference type="ARBA" id="ARBA00004496"/>
    </source>
</evidence>
<comment type="catalytic activity">
    <reaction evidence="7 8">
        <text>cytidine(34) in tRNA(Ile2) + L-lysine + ATP = lysidine(34) in tRNA(Ile2) + AMP + diphosphate + H(+)</text>
        <dbReference type="Rhea" id="RHEA:43744"/>
        <dbReference type="Rhea" id="RHEA-COMP:10625"/>
        <dbReference type="Rhea" id="RHEA-COMP:10670"/>
        <dbReference type="ChEBI" id="CHEBI:15378"/>
        <dbReference type="ChEBI" id="CHEBI:30616"/>
        <dbReference type="ChEBI" id="CHEBI:32551"/>
        <dbReference type="ChEBI" id="CHEBI:33019"/>
        <dbReference type="ChEBI" id="CHEBI:82748"/>
        <dbReference type="ChEBI" id="CHEBI:83665"/>
        <dbReference type="ChEBI" id="CHEBI:456215"/>
        <dbReference type="EC" id="6.3.4.19"/>
    </reaction>
</comment>
<evidence type="ECO:0000256" key="3">
    <source>
        <dbReference type="ARBA" id="ARBA00022598"/>
    </source>
</evidence>
<organism evidence="10 11">
    <name type="scientific">Salegentibacter flavus</name>
    <dbReference type="NCBI Taxonomy" id="287099"/>
    <lineage>
        <taxon>Bacteria</taxon>
        <taxon>Pseudomonadati</taxon>
        <taxon>Bacteroidota</taxon>
        <taxon>Flavobacteriia</taxon>
        <taxon>Flavobacteriales</taxon>
        <taxon>Flavobacteriaceae</taxon>
        <taxon>Salegentibacter</taxon>
    </lineage>
</organism>
<dbReference type="NCBIfam" id="TIGR02433">
    <property type="entry name" value="lysidine_TilS_C"/>
    <property type="match status" value="1"/>
</dbReference>
<dbReference type="OrthoDB" id="9807403at2"/>
<keyword evidence="6 8" id="KW-0067">ATP-binding</keyword>
<dbReference type="InterPro" id="IPR014729">
    <property type="entry name" value="Rossmann-like_a/b/a_fold"/>
</dbReference>
<dbReference type="GO" id="GO:0005737">
    <property type="term" value="C:cytoplasm"/>
    <property type="evidence" value="ECO:0007669"/>
    <property type="project" value="UniProtKB-SubCell"/>
</dbReference>
<comment type="subcellular location">
    <subcellularLocation>
        <location evidence="1 8">Cytoplasm</location>
    </subcellularLocation>
</comment>
<dbReference type="InterPro" id="IPR012094">
    <property type="entry name" value="tRNA_Ile_lys_synt"/>
</dbReference>
<evidence type="ECO:0000256" key="7">
    <source>
        <dbReference type="ARBA" id="ARBA00048539"/>
    </source>
</evidence>
<comment type="similarity">
    <text evidence="8">Belongs to the tRNA(Ile)-lysidine synthase family.</text>
</comment>
<dbReference type="AlphaFoldDB" id="A0A1I5CWS4"/>
<proteinExistence type="inferred from homology"/>
<dbReference type="EMBL" id="FOVL01000025">
    <property type="protein sequence ID" value="SFN91367.1"/>
    <property type="molecule type" value="Genomic_DNA"/>
</dbReference>
<dbReference type="GO" id="GO:0006400">
    <property type="term" value="P:tRNA modification"/>
    <property type="evidence" value="ECO:0007669"/>
    <property type="project" value="UniProtKB-UniRule"/>
</dbReference>
<keyword evidence="5 8" id="KW-0547">Nucleotide-binding</keyword>
<keyword evidence="2 8" id="KW-0963">Cytoplasm</keyword>
<evidence type="ECO:0000256" key="2">
    <source>
        <dbReference type="ARBA" id="ARBA00022490"/>
    </source>
</evidence>
<dbReference type="InterPro" id="IPR012796">
    <property type="entry name" value="Lysidine-tRNA-synth_C"/>
</dbReference>
<feature type="domain" description="Lysidine-tRNA(Ile) synthetase C-terminal" evidence="9">
    <location>
        <begin position="361"/>
        <end position="433"/>
    </location>
</feature>
<reference evidence="10 11" key="1">
    <citation type="submission" date="2016-10" db="EMBL/GenBank/DDBJ databases">
        <authorList>
            <person name="de Groot N.N."/>
        </authorList>
    </citation>
    <scope>NUCLEOTIDE SEQUENCE [LARGE SCALE GENOMIC DNA]</scope>
    <source>
        <strain evidence="10 11">DSM 17794</strain>
    </source>
</reference>
<dbReference type="PANTHER" id="PTHR43033:SF1">
    <property type="entry name" value="TRNA(ILE)-LYSIDINE SYNTHASE-RELATED"/>
    <property type="match status" value="1"/>
</dbReference>
<dbReference type="STRING" id="287099.SAMN05660413_03054"/>
<dbReference type="InterPro" id="IPR011063">
    <property type="entry name" value="TilS/TtcA_N"/>
</dbReference>
<evidence type="ECO:0000259" key="9">
    <source>
        <dbReference type="SMART" id="SM00977"/>
    </source>
</evidence>
<dbReference type="Proteomes" id="UP000199153">
    <property type="component" value="Unassembled WGS sequence"/>
</dbReference>
<dbReference type="InterPro" id="IPR012795">
    <property type="entry name" value="tRNA_Ile_lys_synt_N"/>
</dbReference>
<dbReference type="EC" id="6.3.4.19" evidence="8"/>
<sequence>MEKAFKNLIRNELSYLCNSRLLLAVSGGLDSVALLHLCKEAKLDFAVAHCNFNLRGKESDADERFVKELAKETETEVFSQNFDTEKYAEDKGFSIQMAARDLRYHWFEELRLQHKFDFVLTAHHANDDLETFLINLVRGTGLEGLSGIKTENKKVIRPLLQFSRKEIEAYVKEQHIEWREDSSNASIKYLRNKIRHDMVPLFEELNPEFLKSFLQTQSHLKESQDLVEDYISLIYPETVKKGKLGYELDIAFLQKIPNTKSVLYQLLKSFGFTEWNDVHNLLRAQPGKMVFSATHRLIKDREKLILTELPSETHNQDFLIEENEEFVMLPIGTFTFSEVKEIEEKAKNCIYVDPELLEYPLVVRKWRKGDYFYPFGMKGKKKLSDFFKDKKLSIPEKENSWLLCSGEKIVWVINQRADSRFAIGSPDQKILKITCNL</sequence>
<name>A0A1I5CWS4_9FLAO</name>
<evidence type="ECO:0000313" key="11">
    <source>
        <dbReference type="Proteomes" id="UP000199153"/>
    </source>
</evidence>